<name>A0A812JRL9_9DINO</name>
<dbReference type="EMBL" id="CAJNDS010000502">
    <property type="protein sequence ID" value="CAE7212810.1"/>
    <property type="molecule type" value="Genomic_DNA"/>
</dbReference>
<dbReference type="PANTHER" id="PTHR24104">
    <property type="entry name" value="E3 UBIQUITIN-PROTEIN LIGASE NHLRC1-RELATED"/>
    <property type="match status" value="1"/>
</dbReference>
<dbReference type="AlphaFoldDB" id="A0A812JRL9"/>
<keyword evidence="3" id="KW-0732">Signal</keyword>
<dbReference type="Gene3D" id="2.120.10.30">
    <property type="entry name" value="TolB, C-terminal domain"/>
    <property type="match status" value="1"/>
</dbReference>
<keyword evidence="5" id="KW-1185">Reference proteome</keyword>
<reference evidence="4" key="1">
    <citation type="submission" date="2021-02" db="EMBL/GenBank/DDBJ databases">
        <authorList>
            <person name="Dougan E. K."/>
            <person name="Rhodes N."/>
            <person name="Thang M."/>
            <person name="Chan C."/>
        </authorList>
    </citation>
    <scope>NUCLEOTIDE SEQUENCE</scope>
</reference>
<dbReference type="InterPro" id="IPR050952">
    <property type="entry name" value="TRIM-NHL_E3_ligases"/>
</dbReference>
<dbReference type="Pfam" id="PF01436">
    <property type="entry name" value="NHL"/>
    <property type="match status" value="2"/>
</dbReference>
<proteinExistence type="predicted"/>
<dbReference type="SUPFAM" id="SSF63829">
    <property type="entry name" value="Calcium-dependent phosphotriesterase"/>
    <property type="match status" value="1"/>
</dbReference>
<sequence>MLNAHIIFFLVILPCAHALEKSGSCQSRALLQVNASHASRAVSGAVSDCPSWCTSGTAPMSEYCNWEQCRVCPGCICSDECSEEIAECKKDTCSTCPQCGCAEWCYGMWGPWCDAIECKGCTECLPTSTTTSRPCAASSDLVVALNRGVVRCREDGSNCTQVVGFVGTPGARRIDAGAVAVFRNGDYLLTTDNKVKRCPGDGSGTCVTVAGQGGKGNGSDQLDDPRGVAEESSGDFIVADRGNGRVQRCPADGSGKCSTVAGGNGEGHKLNQMQPGGIAIAEDSYLISDLGSMRILQCFRAKGSDLHDRCVALVAGLCSPVAFATAPNGEYLILESDISRLVQCPSGSGPCARVADTFKNPRDLAVAANGEVIIADYGHSRLRRCKGTGSQCRDVHLENINSLAWPSSITLVPTRLDPSCKQPSP</sequence>
<dbReference type="GO" id="GO:0043161">
    <property type="term" value="P:proteasome-mediated ubiquitin-dependent protein catabolic process"/>
    <property type="evidence" value="ECO:0007669"/>
    <property type="project" value="TreeGrafter"/>
</dbReference>
<dbReference type="PROSITE" id="PS51125">
    <property type="entry name" value="NHL"/>
    <property type="match status" value="1"/>
</dbReference>
<evidence type="ECO:0000313" key="5">
    <source>
        <dbReference type="Proteomes" id="UP000604046"/>
    </source>
</evidence>
<feature type="chain" id="PRO_5032731107" evidence="3">
    <location>
        <begin position="19"/>
        <end position="425"/>
    </location>
</feature>
<comment type="caution">
    <text evidence="4">The sequence shown here is derived from an EMBL/GenBank/DDBJ whole genome shotgun (WGS) entry which is preliminary data.</text>
</comment>
<dbReference type="InterPro" id="IPR001258">
    <property type="entry name" value="NHL_repeat"/>
</dbReference>
<accession>A0A812JRL9</accession>
<dbReference type="InterPro" id="IPR011042">
    <property type="entry name" value="6-blade_b-propeller_TolB-like"/>
</dbReference>
<dbReference type="GO" id="GO:0000209">
    <property type="term" value="P:protein polyubiquitination"/>
    <property type="evidence" value="ECO:0007669"/>
    <property type="project" value="TreeGrafter"/>
</dbReference>
<evidence type="ECO:0000256" key="1">
    <source>
        <dbReference type="ARBA" id="ARBA00022737"/>
    </source>
</evidence>
<dbReference type="GO" id="GO:0061630">
    <property type="term" value="F:ubiquitin protein ligase activity"/>
    <property type="evidence" value="ECO:0007669"/>
    <property type="project" value="TreeGrafter"/>
</dbReference>
<feature type="signal peptide" evidence="3">
    <location>
        <begin position="1"/>
        <end position="18"/>
    </location>
</feature>
<feature type="repeat" description="NHL" evidence="2">
    <location>
        <begin position="213"/>
        <end position="252"/>
    </location>
</feature>
<keyword evidence="1" id="KW-0677">Repeat</keyword>
<dbReference type="OrthoDB" id="342730at2759"/>
<evidence type="ECO:0000256" key="2">
    <source>
        <dbReference type="PROSITE-ProRule" id="PRU00504"/>
    </source>
</evidence>
<dbReference type="PANTHER" id="PTHR24104:SF48">
    <property type="entry name" value="PROTEIN WECH"/>
    <property type="match status" value="1"/>
</dbReference>
<protein>
    <submittedName>
        <fullName evidence="4">Trim71 protein</fullName>
    </submittedName>
</protein>
<gene>
    <name evidence="4" type="primary">Trim71</name>
    <name evidence="4" type="ORF">SNAT2548_LOCUS7246</name>
</gene>
<organism evidence="4 5">
    <name type="scientific">Symbiodinium natans</name>
    <dbReference type="NCBI Taxonomy" id="878477"/>
    <lineage>
        <taxon>Eukaryota</taxon>
        <taxon>Sar</taxon>
        <taxon>Alveolata</taxon>
        <taxon>Dinophyceae</taxon>
        <taxon>Suessiales</taxon>
        <taxon>Symbiodiniaceae</taxon>
        <taxon>Symbiodinium</taxon>
    </lineage>
</organism>
<dbReference type="Proteomes" id="UP000604046">
    <property type="component" value="Unassembled WGS sequence"/>
</dbReference>
<evidence type="ECO:0000313" key="4">
    <source>
        <dbReference type="EMBL" id="CAE7212810.1"/>
    </source>
</evidence>
<evidence type="ECO:0000256" key="3">
    <source>
        <dbReference type="SAM" id="SignalP"/>
    </source>
</evidence>